<feature type="transmembrane region" description="Helical" evidence="1">
    <location>
        <begin position="6"/>
        <end position="22"/>
    </location>
</feature>
<dbReference type="PANTHER" id="PTHR35007">
    <property type="entry name" value="INTEGRAL MEMBRANE PROTEIN-RELATED"/>
    <property type="match status" value="1"/>
</dbReference>
<dbReference type="Proteomes" id="UP000824265">
    <property type="component" value="Unassembled WGS sequence"/>
</dbReference>
<accession>A0A9D1UBI9</accession>
<comment type="caution">
    <text evidence="2">The sequence shown here is derived from an EMBL/GenBank/DDBJ whole genome shotgun (WGS) entry which is preliminary data.</text>
</comment>
<protein>
    <recommendedName>
        <fullName evidence="4">Type II secretion system protein GspF domain-containing protein</fullName>
    </recommendedName>
</protein>
<feature type="transmembrane region" description="Helical" evidence="1">
    <location>
        <begin position="110"/>
        <end position="127"/>
    </location>
</feature>
<evidence type="ECO:0008006" key="4">
    <source>
        <dbReference type="Google" id="ProtNLM"/>
    </source>
</evidence>
<dbReference type="AlphaFoldDB" id="A0A9D1UBI9"/>
<keyword evidence="1" id="KW-0472">Membrane</keyword>
<evidence type="ECO:0000313" key="2">
    <source>
        <dbReference type="EMBL" id="HIW81794.1"/>
    </source>
</evidence>
<keyword evidence="1" id="KW-1133">Transmembrane helix</keyword>
<feature type="transmembrane region" description="Helical" evidence="1">
    <location>
        <begin position="254"/>
        <end position="274"/>
    </location>
</feature>
<feature type="transmembrane region" description="Helical" evidence="1">
    <location>
        <begin position="80"/>
        <end position="104"/>
    </location>
</feature>
<proteinExistence type="predicted"/>
<organism evidence="2 3">
    <name type="scientific">Candidatus Acetatifactor stercoripullorum</name>
    <dbReference type="NCBI Taxonomy" id="2838414"/>
    <lineage>
        <taxon>Bacteria</taxon>
        <taxon>Bacillati</taxon>
        <taxon>Bacillota</taxon>
        <taxon>Clostridia</taxon>
        <taxon>Lachnospirales</taxon>
        <taxon>Lachnospiraceae</taxon>
        <taxon>Acetatifactor</taxon>
    </lineage>
</organism>
<reference evidence="2" key="1">
    <citation type="journal article" date="2021" name="PeerJ">
        <title>Extensive microbial diversity within the chicken gut microbiome revealed by metagenomics and culture.</title>
        <authorList>
            <person name="Gilroy R."/>
            <person name="Ravi A."/>
            <person name="Getino M."/>
            <person name="Pursley I."/>
            <person name="Horton D.L."/>
            <person name="Alikhan N.F."/>
            <person name="Baker D."/>
            <person name="Gharbi K."/>
            <person name="Hall N."/>
            <person name="Watson M."/>
            <person name="Adriaenssens E.M."/>
            <person name="Foster-Nyarko E."/>
            <person name="Jarju S."/>
            <person name="Secka A."/>
            <person name="Antonio M."/>
            <person name="Oren A."/>
            <person name="Chaudhuri R.R."/>
            <person name="La Ragione R."/>
            <person name="Hildebrand F."/>
            <person name="Pallen M.J."/>
        </authorList>
    </citation>
    <scope>NUCLEOTIDE SEQUENCE</scope>
    <source>
        <strain evidence="2">CHK195-6426</strain>
    </source>
</reference>
<feature type="transmembrane region" description="Helical" evidence="1">
    <location>
        <begin position="286"/>
        <end position="304"/>
    </location>
</feature>
<name>A0A9D1UBI9_9FIRM</name>
<gene>
    <name evidence="2" type="ORF">H9742_09815</name>
</gene>
<keyword evidence="1" id="KW-0812">Transmembrane</keyword>
<evidence type="ECO:0000313" key="3">
    <source>
        <dbReference type="Proteomes" id="UP000824265"/>
    </source>
</evidence>
<evidence type="ECO:0000256" key="1">
    <source>
        <dbReference type="SAM" id="Phobius"/>
    </source>
</evidence>
<reference evidence="2" key="2">
    <citation type="submission" date="2021-04" db="EMBL/GenBank/DDBJ databases">
        <authorList>
            <person name="Gilroy R."/>
        </authorList>
    </citation>
    <scope>NUCLEOTIDE SEQUENCE</scope>
    <source>
        <strain evidence="2">CHK195-6426</strain>
    </source>
</reference>
<sequence>MGVRSIIFGCIFLGFYLLFRRIRWLEEITAFLQKTQNGMEEAARKRSLLNRRNLLQIHKEYSFLLLLERQLSYAGLNGHFPFYCVEIWIVCNVTVLAGVFLAGFLLSGGVAAAAAVATALGGEYLFFKLRRARAMRSVNDNLMKFLDFLGNYSITAGEVTGILNQVSKYMDEPLRSALDQCYYEAQITGDAGLALLSMAEKIEHPKFKELARNLEISIRYCADFTALVQSSRKNIREYLRNVEEQKSMLREGMLNMLLLLAMSGAVLLMADSLIEASVWEILFHTLPGRAALGILAVVVLLFLGKINRIH</sequence>
<dbReference type="EMBL" id="DXGH01000051">
    <property type="protein sequence ID" value="HIW81794.1"/>
    <property type="molecule type" value="Genomic_DNA"/>
</dbReference>
<dbReference type="PANTHER" id="PTHR35007:SF1">
    <property type="entry name" value="PILUS ASSEMBLY PROTEIN"/>
    <property type="match status" value="1"/>
</dbReference>